<dbReference type="PANTHER" id="PTHR10039:SF10">
    <property type="entry name" value="NACHT DOMAIN-CONTAINING PROTEIN"/>
    <property type="match status" value="1"/>
</dbReference>
<evidence type="ECO:0000259" key="5">
    <source>
        <dbReference type="Pfam" id="PF24883"/>
    </source>
</evidence>
<dbReference type="InterPro" id="IPR054471">
    <property type="entry name" value="GPIID_WHD"/>
</dbReference>
<reference evidence="6" key="1">
    <citation type="journal article" date="2021" name="Nat. Commun.">
        <title>Genetic determinants of endophytism in the Arabidopsis root mycobiome.</title>
        <authorList>
            <person name="Mesny F."/>
            <person name="Miyauchi S."/>
            <person name="Thiergart T."/>
            <person name="Pickel B."/>
            <person name="Atanasova L."/>
            <person name="Karlsson M."/>
            <person name="Huettel B."/>
            <person name="Barry K.W."/>
            <person name="Haridas S."/>
            <person name="Chen C."/>
            <person name="Bauer D."/>
            <person name="Andreopoulos W."/>
            <person name="Pangilinan J."/>
            <person name="LaButti K."/>
            <person name="Riley R."/>
            <person name="Lipzen A."/>
            <person name="Clum A."/>
            <person name="Drula E."/>
            <person name="Henrissat B."/>
            <person name="Kohler A."/>
            <person name="Grigoriev I.V."/>
            <person name="Martin F.M."/>
            <person name="Hacquard S."/>
        </authorList>
    </citation>
    <scope>NUCLEOTIDE SEQUENCE</scope>
    <source>
        <strain evidence="6">MPI-SDFR-AT-0068</strain>
    </source>
</reference>
<protein>
    <recommendedName>
        <fullName evidence="8">NACHT domain-containing protein</fullName>
    </recommendedName>
</protein>
<feature type="region of interest" description="Disordered" evidence="2">
    <location>
        <begin position="1"/>
        <end position="26"/>
    </location>
</feature>
<organism evidence="6 7">
    <name type="scientific">Fusarium tricinctum</name>
    <dbReference type="NCBI Taxonomy" id="61284"/>
    <lineage>
        <taxon>Eukaryota</taxon>
        <taxon>Fungi</taxon>
        <taxon>Dikarya</taxon>
        <taxon>Ascomycota</taxon>
        <taxon>Pezizomycotina</taxon>
        <taxon>Sordariomycetes</taxon>
        <taxon>Hypocreomycetidae</taxon>
        <taxon>Hypocreales</taxon>
        <taxon>Nectriaceae</taxon>
        <taxon>Fusarium</taxon>
        <taxon>Fusarium tricinctum species complex</taxon>
    </lineage>
</organism>
<dbReference type="SUPFAM" id="SSF52540">
    <property type="entry name" value="P-loop containing nucleoside triphosphate hydrolases"/>
    <property type="match status" value="1"/>
</dbReference>
<feature type="non-terminal residue" evidence="6">
    <location>
        <position position="952"/>
    </location>
</feature>
<keyword evidence="7" id="KW-1185">Reference proteome</keyword>
<dbReference type="Pfam" id="PF24809">
    <property type="entry name" value="DUF7708"/>
    <property type="match status" value="1"/>
</dbReference>
<evidence type="ECO:0000259" key="3">
    <source>
        <dbReference type="Pfam" id="PF22939"/>
    </source>
</evidence>
<dbReference type="InterPro" id="IPR056125">
    <property type="entry name" value="DUF7708"/>
</dbReference>
<comment type="caution">
    <text evidence="6">The sequence shown here is derived from an EMBL/GenBank/DDBJ whole genome shotgun (WGS) entry which is preliminary data.</text>
</comment>
<evidence type="ECO:0008006" key="8">
    <source>
        <dbReference type="Google" id="ProtNLM"/>
    </source>
</evidence>
<feature type="domain" description="GPI inositol-deacylase winged helix" evidence="3">
    <location>
        <begin position="543"/>
        <end position="626"/>
    </location>
</feature>
<sequence>MLQLSHTRNFPSLSLQNHDNQAPKQQKNISLQMALSLRDRSPLKPEIRLAQAVSEFEAILTSEQKVSFSASRSSAASRTPSMSDVMRLTAEIDLKTTSKHGRVRCLGPRMTNVLQSVQQFAALGDVVIGGSQNLIACGVWAAARLALHVMTGYFAYLEKLSVLLMSVGRSAPRYEALAVIYPKSKNLQRYLYEYFIIITRLCHQSVTWTQKSSLQRLSSSISDPDMKSFQSDLEVWSTSIREEANLLLNQRSCVAFLDACSQYDHRTPWKQSRKHGTTSILKSCDEYQQWKAIQSNSPSLIVHGKLGAGKSVLLANIVDDLNLQDNAIVLYLFSRHDDSSSLQARTILGSLIRQLLETFVTDDNFSHIFVDTISGLDLDDIMTIFRKLPSLSRKVYVVADGLDECPFEEQQTTRRCLTVLQSISYKLCISVRTPERTTIWDQRAFQFQLSIPENNPDITDYVQTEVDNRVRDGRLTTRDPELVKDIKEELTRGAGGMFLWVTLQLDSICMGLSDHDIREAIKDLPPDLTQTYERNLIKANARDSKRHHVRIFKLLVSARELLTTDQLREAASVTNGNTTWDPSREIGDILAVLRFCGSLVMIDEEDNTVRFIHHSARSFCLNSPRNGAEWTFTQKQADENMAETLVTYLSYNVFETRISKYRVPDIDANDITKSVVSSAVSNGGIGAIFAEWFLKPRSLARHNVGPVLAEAGALKRMDNHEQFFLLPYARKHWILHTAHLDDLPLLPQWYHLLGHPTFGITLDDVSVPETLSLGEHNPHGHPTVSRQMIWALQHGHILLLKHELTAPRGIRKIQAYVALWLYMRNIDASTIDGPMDYQLVKWLCIMLIRLRMHHPSKYHLLNRLSLFDDDYISIIEEAMVSRDMKALTVLLRQNNLSRSNISPISQQLLELAIMHGQTGFLHGLIRNGFASNLQTNTTNLIRVLASGMPDPI</sequence>
<dbReference type="Proteomes" id="UP000813427">
    <property type="component" value="Unassembled WGS sequence"/>
</dbReference>
<name>A0A8K0S0C5_9HYPO</name>
<feature type="domain" description="DUF7708" evidence="4">
    <location>
        <begin position="115"/>
        <end position="237"/>
    </location>
</feature>
<keyword evidence="1" id="KW-0677">Repeat</keyword>
<proteinExistence type="predicted"/>
<dbReference type="EMBL" id="JAGPXF010000004">
    <property type="protein sequence ID" value="KAH7245341.1"/>
    <property type="molecule type" value="Genomic_DNA"/>
</dbReference>
<dbReference type="InterPro" id="IPR056884">
    <property type="entry name" value="NPHP3-like_N"/>
</dbReference>
<feature type="domain" description="Nephrocystin 3-like N-terminal" evidence="5">
    <location>
        <begin position="276"/>
        <end position="423"/>
    </location>
</feature>
<dbReference type="OrthoDB" id="7464126at2759"/>
<evidence type="ECO:0000259" key="4">
    <source>
        <dbReference type="Pfam" id="PF24809"/>
    </source>
</evidence>
<dbReference type="InterPro" id="IPR027417">
    <property type="entry name" value="P-loop_NTPase"/>
</dbReference>
<dbReference type="PANTHER" id="PTHR10039">
    <property type="entry name" value="AMELOGENIN"/>
    <property type="match status" value="1"/>
</dbReference>
<dbReference type="Gene3D" id="3.40.50.300">
    <property type="entry name" value="P-loop containing nucleotide triphosphate hydrolases"/>
    <property type="match status" value="1"/>
</dbReference>
<accession>A0A8K0S0C5</accession>
<dbReference type="Pfam" id="PF22939">
    <property type="entry name" value="WHD_GPIID"/>
    <property type="match status" value="1"/>
</dbReference>
<evidence type="ECO:0000256" key="1">
    <source>
        <dbReference type="ARBA" id="ARBA00022737"/>
    </source>
</evidence>
<evidence type="ECO:0000256" key="2">
    <source>
        <dbReference type="SAM" id="MobiDB-lite"/>
    </source>
</evidence>
<dbReference type="Pfam" id="PF24883">
    <property type="entry name" value="NPHP3_N"/>
    <property type="match status" value="1"/>
</dbReference>
<evidence type="ECO:0000313" key="6">
    <source>
        <dbReference type="EMBL" id="KAH7245341.1"/>
    </source>
</evidence>
<gene>
    <name evidence="6" type="ORF">BKA59DRAFT_396124</name>
</gene>
<evidence type="ECO:0000313" key="7">
    <source>
        <dbReference type="Proteomes" id="UP000813427"/>
    </source>
</evidence>
<dbReference type="AlphaFoldDB" id="A0A8K0S0C5"/>